<dbReference type="Pfam" id="PF10230">
    <property type="entry name" value="LIDHydrolase"/>
    <property type="match status" value="1"/>
</dbReference>
<gene>
    <name evidence="5" type="ORF">D9756_006064</name>
</gene>
<evidence type="ECO:0000256" key="1">
    <source>
        <dbReference type="ARBA" id="ARBA00004502"/>
    </source>
</evidence>
<dbReference type="GO" id="GO:0016298">
    <property type="term" value="F:lipase activity"/>
    <property type="evidence" value="ECO:0007669"/>
    <property type="project" value="InterPro"/>
</dbReference>
<comment type="subcellular location">
    <subcellularLocation>
        <location evidence="1">Lipid droplet</location>
    </subcellularLocation>
</comment>
<keyword evidence="3" id="KW-0551">Lipid droplet</keyword>
<dbReference type="PANTHER" id="PTHR13390">
    <property type="entry name" value="LIPASE"/>
    <property type="match status" value="1"/>
</dbReference>
<evidence type="ECO:0000256" key="4">
    <source>
        <dbReference type="ARBA" id="ARBA00022801"/>
    </source>
</evidence>
<dbReference type="InterPro" id="IPR019363">
    <property type="entry name" value="LDAH"/>
</dbReference>
<evidence type="ECO:0000256" key="3">
    <source>
        <dbReference type="ARBA" id="ARBA00022677"/>
    </source>
</evidence>
<dbReference type="GO" id="GO:0019915">
    <property type="term" value="P:lipid storage"/>
    <property type="evidence" value="ECO:0007669"/>
    <property type="project" value="InterPro"/>
</dbReference>
<proteinExistence type="inferred from homology"/>
<comment type="similarity">
    <text evidence="2">Belongs to the AB hydrolase superfamily. LDAH family.</text>
</comment>
<accession>A0A8H5FWP3</accession>
<dbReference type="PANTHER" id="PTHR13390:SF0">
    <property type="entry name" value="LIPID DROPLET-ASSOCIATED HYDROLASE"/>
    <property type="match status" value="1"/>
</dbReference>
<dbReference type="GO" id="GO:0005811">
    <property type="term" value="C:lipid droplet"/>
    <property type="evidence" value="ECO:0007669"/>
    <property type="project" value="UniProtKB-SubCell"/>
</dbReference>
<evidence type="ECO:0000313" key="6">
    <source>
        <dbReference type="Proteomes" id="UP000559027"/>
    </source>
</evidence>
<dbReference type="AlphaFoldDB" id="A0A8H5FWP3"/>
<dbReference type="InterPro" id="IPR029058">
    <property type="entry name" value="AB_hydrolase_fold"/>
</dbReference>
<organism evidence="5 6">
    <name type="scientific">Leucocoprinus leucothites</name>
    <dbReference type="NCBI Taxonomy" id="201217"/>
    <lineage>
        <taxon>Eukaryota</taxon>
        <taxon>Fungi</taxon>
        <taxon>Dikarya</taxon>
        <taxon>Basidiomycota</taxon>
        <taxon>Agaricomycotina</taxon>
        <taxon>Agaricomycetes</taxon>
        <taxon>Agaricomycetidae</taxon>
        <taxon>Agaricales</taxon>
        <taxon>Agaricineae</taxon>
        <taxon>Agaricaceae</taxon>
        <taxon>Leucocoprinus</taxon>
    </lineage>
</organism>
<protein>
    <submittedName>
        <fullName evidence="5">Uncharacterized protein</fullName>
    </submittedName>
</protein>
<dbReference type="EMBL" id="JAACJO010000011">
    <property type="protein sequence ID" value="KAF5352495.1"/>
    <property type="molecule type" value="Genomic_DNA"/>
</dbReference>
<dbReference type="SUPFAM" id="SSF53474">
    <property type="entry name" value="alpha/beta-Hydrolases"/>
    <property type="match status" value="1"/>
</dbReference>
<dbReference type="Gene3D" id="3.40.50.1820">
    <property type="entry name" value="alpha/beta hydrolase"/>
    <property type="match status" value="1"/>
</dbReference>
<evidence type="ECO:0000313" key="5">
    <source>
        <dbReference type="EMBL" id="KAF5352495.1"/>
    </source>
</evidence>
<keyword evidence="6" id="KW-1185">Reference proteome</keyword>
<name>A0A8H5FWP3_9AGAR</name>
<keyword evidence="4" id="KW-0378">Hydrolase</keyword>
<evidence type="ECO:0000256" key="2">
    <source>
        <dbReference type="ARBA" id="ARBA00008300"/>
    </source>
</evidence>
<reference evidence="5 6" key="1">
    <citation type="journal article" date="2020" name="ISME J.">
        <title>Uncovering the hidden diversity of litter-decomposition mechanisms in mushroom-forming fungi.</title>
        <authorList>
            <person name="Floudas D."/>
            <person name="Bentzer J."/>
            <person name="Ahren D."/>
            <person name="Johansson T."/>
            <person name="Persson P."/>
            <person name="Tunlid A."/>
        </authorList>
    </citation>
    <scope>NUCLEOTIDE SEQUENCE [LARGE SCALE GENOMIC DNA]</scope>
    <source>
        <strain evidence="5 6">CBS 146.42</strain>
    </source>
</reference>
<dbReference type="OrthoDB" id="448051at2759"/>
<sequence>MASLPSFLDPLPERSINGPYINAVFNHPPPLGPAHCLWWPPLKPGMRIETVVLFIPGMSSLILTRRIPDALLGNPGLLDFYTPFLTALQDKDLTENLAILAQAHIDHTPGIYHDTLPHSRHSLYAQVQSAIELFDTTVAEFSPARVMLIGHSVGSWVALQVLKQRPDLVAGVFLLFPTICHIADTPNGKKLSSLFKPVPRHIIARLSAVGKRIPLCILHRLVGREWPIVQLKVLRELIRSPESIRATLRMGDEEMFEIRELDVALLKEHRQRLWFYFAERDGWVGEQKALILNSFEPDVGSLRITYGDPSIPHAFCINHGEEVAQQCHQWLLEMNLSIVN</sequence>
<comment type="caution">
    <text evidence="5">The sequence shown here is derived from an EMBL/GenBank/DDBJ whole genome shotgun (WGS) entry which is preliminary data.</text>
</comment>
<dbReference type="Proteomes" id="UP000559027">
    <property type="component" value="Unassembled WGS sequence"/>
</dbReference>